<sequence>MDMSEVKIRISDKAKEKIREIEESGMHLRMTVIKSGCCSYTFDMYPDKLRGDDELIHVEGLPLIIAPSAKPFIRDIDLNYGRYGAFKKFIVKTN</sequence>
<proteinExistence type="predicted"/>
<comment type="caution">
    <text evidence="2">The sequence shown here is derived from an EMBL/GenBank/DDBJ whole genome shotgun (WGS) entry which is preliminary data.</text>
</comment>
<gene>
    <name evidence="2" type="ORF">EV211_10363</name>
</gene>
<evidence type="ECO:0000259" key="1">
    <source>
        <dbReference type="Pfam" id="PF01521"/>
    </source>
</evidence>
<reference evidence="2 3" key="1">
    <citation type="submission" date="2019-03" db="EMBL/GenBank/DDBJ databases">
        <title>Genomic Encyclopedia of Type Strains, Phase IV (KMG-IV): sequencing the most valuable type-strain genomes for metagenomic binning, comparative biology and taxonomic classification.</title>
        <authorList>
            <person name="Goeker M."/>
        </authorList>
    </citation>
    <scope>NUCLEOTIDE SEQUENCE [LARGE SCALE GENOMIC DNA]</scope>
    <source>
        <strain evidence="2 3">DSM 28287</strain>
    </source>
</reference>
<protein>
    <submittedName>
        <fullName evidence="2">Fe-S cluster assembly iron-binding protein IscA</fullName>
    </submittedName>
</protein>
<dbReference type="EMBL" id="SNXO01000003">
    <property type="protein sequence ID" value="TDP59642.1"/>
    <property type="molecule type" value="Genomic_DNA"/>
</dbReference>
<keyword evidence="3" id="KW-1185">Reference proteome</keyword>
<dbReference type="InterPro" id="IPR000361">
    <property type="entry name" value="ATAP_core_dom"/>
</dbReference>
<accession>A0A4V3CS93</accession>
<evidence type="ECO:0000313" key="2">
    <source>
        <dbReference type="EMBL" id="TDP59642.1"/>
    </source>
</evidence>
<dbReference type="AlphaFoldDB" id="A0A4V3CS93"/>
<name>A0A4V3CS93_9FIRM</name>
<dbReference type="OrthoDB" id="1779106at2"/>
<dbReference type="Proteomes" id="UP000295500">
    <property type="component" value="Unassembled WGS sequence"/>
</dbReference>
<dbReference type="Pfam" id="PF01521">
    <property type="entry name" value="Fe-S_biosyn"/>
    <property type="match status" value="1"/>
</dbReference>
<organism evidence="2 3">
    <name type="scientific">Aminicella lysinilytica</name>
    <dbReference type="NCBI Taxonomy" id="433323"/>
    <lineage>
        <taxon>Bacteria</taxon>
        <taxon>Bacillati</taxon>
        <taxon>Bacillota</taxon>
        <taxon>Clostridia</taxon>
        <taxon>Peptostreptococcales</taxon>
        <taxon>Anaerovoracaceae</taxon>
        <taxon>Aminicella</taxon>
    </lineage>
</organism>
<dbReference type="InterPro" id="IPR035903">
    <property type="entry name" value="HesB-like_dom_sf"/>
</dbReference>
<dbReference type="RefSeq" id="WP_133527634.1">
    <property type="nucleotide sequence ID" value="NZ_CALCQM010000081.1"/>
</dbReference>
<evidence type="ECO:0000313" key="3">
    <source>
        <dbReference type="Proteomes" id="UP000295500"/>
    </source>
</evidence>
<dbReference type="SUPFAM" id="SSF89360">
    <property type="entry name" value="HesB-like domain"/>
    <property type="match status" value="1"/>
</dbReference>
<feature type="domain" description="Core" evidence="1">
    <location>
        <begin position="7"/>
        <end position="80"/>
    </location>
</feature>
<dbReference type="Gene3D" id="2.60.300.12">
    <property type="entry name" value="HesB-like domain"/>
    <property type="match status" value="1"/>
</dbReference>